<dbReference type="InterPro" id="IPR000994">
    <property type="entry name" value="Pept_M24"/>
</dbReference>
<gene>
    <name evidence="3" type="primary">doeA</name>
    <name evidence="3" type="ORF">CLNEO_15270</name>
</gene>
<protein>
    <submittedName>
        <fullName evidence="3">Ectoine hydrolase</fullName>
        <ecNumber evidence="3">3.5.2.-</ecNumber>
    </submittedName>
</protein>
<dbReference type="Pfam" id="PF01321">
    <property type="entry name" value="Creatinase_N"/>
    <property type="match status" value="1"/>
</dbReference>
<proteinExistence type="predicted"/>
<dbReference type="PANTHER" id="PTHR46112:SF2">
    <property type="entry name" value="XAA-PRO AMINOPEPTIDASE P-RELATED"/>
    <property type="match status" value="1"/>
</dbReference>
<evidence type="ECO:0000259" key="2">
    <source>
        <dbReference type="Pfam" id="PF01321"/>
    </source>
</evidence>
<dbReference type="InterPro" id="IPR036005">
    <property type="entry name" value="Creatinase/aminopeptidase-like"/>
</dbReference>
<name>A0A136WEP7_9FIRM</name>
<dbReference type="InterPro" id="IPR050659">
    <property type="entry name" value="Peptidase_M24B"/>
</dbReference>
<dbReference type="EMBL" id="LRVM01000004">
    <property type="protein sequence ID" value="KXL52985.1"/>
    <property type="molecule type" value="Genomic_DNA"/>
</dbReference>
<feature type="domain" description="Peptidase M24" evidence="1">
    <location>
        <begin position="168"/>
        <end position="375"/>
    </location>
</feature>
<keyword evidence="4" id="KW-1185">Reference proteome</keyword>
<dbReference type="STRING" id="36847.CLNEO_15270"/>
<sequence>MLMPFEKREYLERLAKVKKSMAEKGIDVLLITDPANMCYVTGHNAWSFYVHQMVLINIEEEMPYFIGRYMDAFCGVVKTTWLDDAHVRAYSDDHVQSLVKHPMDYVASVVKELGLDHKTIAVEMDNYYFTARAFERLIAGLPDATFVDGDLLVNWVRIVKSPNEIALQRRAGKIAELAMQAAIDNLRAGARQCDVVAKIYEAQLRGTQEFGGDYASIVPLMPQGETAGAPHLTWTDKKYPNNTVIAVELAGCHMRYHSPMARTVCIGKPSNQVMETAEIAIEGLNAALEQVKPGNTCEQVEAAWRNVLAKHGMEKESRIGYSMGLNFPPDWGEHTASLRPGDKTVLVPGMTFHCIPGMYLDDYGVSISEALVVTETGHETFAHFPRKLFVND</sequence>
<dbReference type="GO" id="GO:0016787">
    <property type="term" value="F:hydrolase activity"/>
    <property type="evidence" value="ECO:0007669"/>
    <property type="project" value="UniProtKB-KW"/>
</dbReference>
<accession>A0A136WEP7</accession>
<evidence type="ECO:0000313" key="4">
    <source>
        <dbReference type="Proteomes" id="UP000070539"/>
    </source>
</evidence>
<dbReference type="Gene3D" id="3.40.350.10">
    <property type="entry name" value="Creatinase/prolidase N-terminal domain"/>
    <property type="match status" value="1"/>
</dbReference>
<comment type="caution">
    <text evidence="3">The sequence shown here is derived from an EMBL/GenBank/DDBJ whole genome shotgun (WGS) entry which is preliminary data.</text>
</comment>
<dbReference type="PATRIC" id="fig|36847.3.peg.1782"/>
<dbReference type="Proteomes" id="UP000070539">
    <property type="component" value="Unassembled WGS sequence"/>
</dbReference>
<dbReference type="AlphaFoldDB" id="A0A136WEP7"/>
<dbReference type="InterPro" id="IPR000587">
    <property type="entry name" value="Creatinase_N"/>
</dbReference>
<evidence type="ECO:0000259" key="1">
    <source>
        <dbReference type="Pfam" id="PF00557"/>
    </source>
</evidence>
<keyword evidence="3" id="KW-0378">Hydrolase</keyword>
<organism evidence="3 4">
    <name type="scientific">Anaerotignum neopropionicum</name>
    <dbReference type="NCBI Taxonomy" id="36847"/>
    <lineage>
        <taxon>Bacteria</taxon>
        <taxon>Bacillati</taxon>
        <taxon>Bacillota</taxon>
        <taxon>Clostridia</taxon>
        <taxon>Lachnospirales</taxon>
        <taxon>Anaerotignaceae</taxon>
        <taxon>Anaerotignum</taxon>
    </lineage>
</organism>
<evidence type="ECO:0000313" key="3">
    <source>
        <dbReference type="EMBL" id="KXL52985.1"/>
    </source>
</evidence>
<dbReference type="Gene3D" id="3.90.230.10">
    <property type="entry name" value="Creatinase/methionine aminopeptidase superfamily"/>
    <property type="match status" value="1"/>
</dbReference>
<dbReference type="InterPro" id="IPR029149">
    <property type="entry name" value="Creatin/AminoP/Spt16_N"/>
</dbReference>
<dbReference type="PANTHER" id="PTHR46112">
    <property type="entry name" value="AMINOPEPTIDASE"/>
    <property type="match status" value="1"/>
</dbReference>
<dbReference type="EC" id="3.5.2.-" evidence="3"/>
<dbReference type="SUPFAM" id="SSF53092">
    <property type="entry name" value="Creatinase/prolidase N-terminal domain"/>
    <property type="match status" value="1"/>
</dbReference>
<dbReference type="RefSeq" id="WP_201032886.1">
    <property type="nucleotide sequence ID" value="NZ_LRVM01000004.1"/>
</dbReference>
<reference evidence="3 4" key="1">
    <citation type="submission" date="2016-01" db="EMBL/GenBank/DDBJ databases">
        <title>Genome sequence of Clostridium neopropionicum X4, DSM-3847.</title>
        <authorList>
            <person name="Poehlein A."/>
            <person name="Beck M.H."/>
            <person name="Bengelsdorf F.R."/>
            <person name="Daniel R."/>
            <person name="Duerre P."/>
        </authorList>
    </citation>
    <scope>NUCLEOTIDE SEQUENCE [LARGE SCALE GENOMIC DNA]</scope>
    <source>
        <strain evidence="3 4">DSM-3847</strain>
    </source>
</reference>
<dbReference type="Pfam" id="PF00557">
    <property type="entry name" value="Peptidase_M24"/>
    <property type="match status" value="1"/>
</dbReference>
<feature type="domain" description="Creatinase N-terminal" evidence="2">
    <location>
        <begin position="13"/>
        <end position="159"/>
    </location>
</feature>
<dbReference type="CDD" id="cd01066">
    <property type="entry name" value="APP_MetAP"/>
    <property type="match status" value="1"/>
</dbReference>
<dbReference type="SUPFAM" id="SSF55920">
    <property type="entry name" value="Creatinase/aminopeptidase"/>
    <property type="match status" value="1"/>
</dbReference>